<dbReference type="Proteomes" id="UP000635606">
    <property type="component" value="Unassembled WGS sequence"/>
</dbReference>
<dbReference type="SUPFAM" id="SSF50346">
    <property type="entry name" value="PRC-barrel domain"/>
    <property type="match status" value="1"/>
</dbReference>
<name>A0A8J4EFR2_9ACTN</name>
<comment type="caution">
    <text evidence="2">The sequence shown here is derived from an EMBL/GenBank/DDBJ whole genome shotgun (WGS) entry which is preliminary data.</text>
</comment>
<dbReference type="InterPro" id="IPR014747">
    <property type="entry name" value="Bac_photo_RC_H_C"/>
</dbReference>
<dbReference type="InterPro" id="IPR027275">
    <property type="entry name" value="PRC-brl_dom"/>
</dbReference>
<protein>
    <submittedName>
        <fullName evidence="2">Photosystem reaction center subunit H</fullName>
    </submittedName>
</protein>
<dbReference type="RefSeq" id="WP_203932936.1">
    <property type="nucleotide sequence ID" value="NZ_BOPH01000109.1"/>
</dbReference>
<dbReference type="Gene3D" id="3.90.50.10">
    <property type="entry name" value="Photosynthetic Reaction Center, subunit H, domain 2"/>
    <property type="match status" value="1"/>
</dbReference>
<evidence type="ECO:0000313" key="2">
    <source>
        <dbReference type="EMBL" id="GIJ73104.1"/>
    </source>
</evidence>
<feature type="domain" description="PRC-barrel" evidence="1">
    <location>
        <begin position="6"/>
        <end position="76"/>
    </location>
</feature>
<reference evidence="2" key="1">
    <citation type="submission" date="2021-01" db="EMBL/GenBank/DDBJ databases">
        <title>Whole genome shotgun sequence of Virgisporangium ochraceum NBRC 16418.</title>
        <authorList>
            <person name="Komaki H."/>
            <person name="Tamura T."/>
        </authorList>
    </citation>
    <scope>NUCLEOTIDE SEQUENCE</scope>
    <source>
        <strain evidence="2">NBRC 16418</strain>
    </source>
</reference>
<dbReference type="AlphaFoldDB" id="A0A8J4EFR2"/>
<dbReference type="GO" id="GO:0030077">
    <property type="term" value="C:plasma membrane light-harvesting complex"/>
    <property type="evidence" value="ECO:0007669"/>
    <property type="project" value="InterPro"/>
</dbReference>
<keyword evidence="3" id="KW-1185">Reference proteome</keyword>
<evidence type="ECO:0000313" key="3">
    <source>
        <dbReference type="Proteomes" id="UP000635606"/>
    </source>
</evidence>
<evidence type="ECO:0000259" key="1">
    <source>
        <dbReference type="Pfam" id="PF05239"/>
    </source>
</evidence>
<dbReference type="InterPro" id="IPR011033">
    <property type="entry name" value="PRC_barrel-like_sf"/>
</dbReference>
<dbReference type="Pfam" id="PF05239">
    <property type="entry name" value="PRC"/>
    <property type="match status" value="1"/>
</dbReference>
<gene>
    <name evidence="2" type="ORF">Voc01_080210</name>
</gene>
<organism evidence="2 3">
    <name type="scientific">Virgisporangium ochraceum</name>
    <dbReference type="NCBI Taxonomy" id="65505"/>
    <lineage>
        <taxon>Bacteria</taxon>
        <taxon>Bacillati</taxon>
        <taxon>Actinomycetota</taxon>
        <taxon>Actinomycetes</taxon>
        <taxon>Micromonosporales</taxon>
        <taxon>Micromonosporaceae</taxon>
        <taxon>Virgisporangium</taxon>
    </lineage>
</organism>
<dbReference type="EMBL" id="BOPH01000109">
    <property type="protein sequence ID" value="GIJ73104.1"/>
    <property type="molecule type" value="Genomic_DNA"/>
</dbReference>
<sequence>MFSAENLRDWRGEKVIDPNGDKIGELEAVYVDTASDEPAFLTVRVGFIGRHRLAFVPAAGATVMPDAVRVRYDKKLVGEAPTIDTDGELTAADEPRVFAHYQLPYATGISGERRLARR</sequence>
<dbReference type="GO" id="GO:0019684">
    <property type="term" value="P:photosynthesis, light reaction"/>
    <property type="evidence" value="ECO:0007669"/>
    <property type="project" value="InterPro"/>
</dbReference>
<proteinExistence type="predicted"/>
<accession>A0A8J4EFR2</accession>